<dbReference type="Pfam" id="PF07645">
    <property type="entry name" value="EGF_CA"/>
    <property type="match status" value="1"/>
</dbReference>
<dbReference type="SMART" id="SM00181">
    <property type="entry name" value="EGF"/>
    <property type="match status" value="4"/>
</dbReference>
<evidence type="ECO:0000259" key="7">
    <source>
        <dbReference type="PROSITE" id="PS50026"/>
    </source>
</evidence>
<evidence type="ECO:0000256" key="6">
    <source>
        <dbReference type="SAM" id="SignalP"/>
    </source>
</evidence>
<name>A0A7R9GEI7_9CRUS</name>
<keyword evidence="10" id="KW-1185">Reference proteome</keyword>
<keyword evidence="2 6" id="KW-0732">Signal</keyword>
<evidence type="ECO:0000256" key="3">
    <source>
        <dbReference type="ARBA" id="ARBA00022737"/>
    </source>
</evidence>
<feature type="signal peptide" evidence="6">
    <location>
        <begin position="1"/>
        <end position="20"/>
    </location>
</feature>
<dbReference type="SUPFAM" id="SSF57184">
    <property type="entry name" value="Growth factor receptor domain"/>
    <property type="match status" value="1"/>
</dbReference>
<dbReference type="InterPro" id="IPR049883">
    <property type="entry name" value="NOTCH1_EGF-like"/>
</dbReference>
<dbReference type="EMBL" id="OA883752">
    <property type="protein sequence ID" value="CAD7279627.1"/>
    <property type="molecule type" value="Genomic_DNA"/>
</dbReference>
<dbReference type="InterPro" id="IPR000152">
    <property type="entry name" value="EGF-type_Asp/Asn_hydroxyl_site"/>
</dbReference>
<feature type="chain" id="PRO_5036210785" evidence="6">
    <location>
        <begin position="21"/>
        <end position="761"/>
    </location>
</feature>
<dbReference type="Pfam" id="PF00059">
    <property type="entry name" value="Lectin_C"/>
    <property type="match status" value="1"/>
</dbReference>
<dbReference type="AlphaFoldDB" id="A0A7R9GEI7"/>
<dbReference type="SMART" id="SM00179">
    <property type="entry name" value="EGF_CA"/>
    <property type="match status" value="1"/>
</dbReference>
<dbReference type="InterPro" id="IPR016186">
    <property type="entry name" value="C-type_lectin-like/link_sf"/>
</dbReference>
<feature type="domain" description="C-type lectin" evidence="8">
    <location>
        <begin position="422"/>
        <end position="536"/>
    </location>
</feature>
<dbReference type="PANTHER" id="PTHR24033">
    <property type="entry name" value="EGF-LIKE DOMAIN-CONTAINING PROTEIN"/>
    <property type="match status" value="1"/>
</dbReference>
<keyword evidence="4" id="KW-1015">Disulfide bond</keyword>
<dbReference type="PANTHER" id="PTHR24033:SF231">
    <property type="entry name" value="MULTIPLE EPIDERMAL GROWTH FACTOR-LIKE DOMAINS PROTEIN 8"/>
    <property type="match status" value="1"/>
</dbReference>
<evidence type="ECO:0000259" key="8">
    <source>
        <dbReference type="PROSITE" id="PS50041"/>
    </source>
</evidence>
<dbReference type="PROSITE" id="PS00010">
    <property type="entry name" value="ASX_HYDROXYL"/>
    <property type="match status" value="1"/>
</dbReference>
<evidence type="ECO:0000313" key="9">
    <source>
        <dbReference type="EMBL" id="CAD7279627.1"/>
    </source>
</evidence>
<dbReference type="PROSITE" id="PS50026">
    <property type="entry name" value="EGF_3"/>
    <property type="match status" value="1"/>
</dbReference>
<feature type="domain" description="EGF-like" evidence="7">
    <location>
        <begin position="366"/>
        <end position="404"/>
    </location>
</feature>
<dbReference type="EMBL" id="CAJPEX010001715">
    <property type="protein sequence ID" value="CAG0919779.1"/>
    <property type="molecule type" value="Genomic_DNA"/>
</dbReference>
<dbReference type="PROSITE" id="PS01187">
    <property type="entry name" value="EGF_CA"/>
    <property type="match status" value="1"/>
</dbReference>
<dbReference type="Proteomes" id="UP000678499">
    <property type="component" value="Unassembled WGS sequence"/>
</dbReference>
<dbReference type="Gene3D" id="3.10.100.10">
    <property type="entry name" value="Mannose-Binding Protein A, subunit A"/>
    <property type="match status" value="1"/>
</dbReference>
<dbReference type="InterPro" id="IPR018097">
    <property type="entry name" value="EGF_Ca-bd_CS"/>
</dbReference>
<evidence type="ECO:0000256" key="1">
    <source>
        <dbReference type="ARBA" id="ARBA00022536"/>
    </source>
</evidence>
<dbReference type="PROSITE" id="PS50041">
    <property type="entry name" value="C_TYPE_LECTIN_2"/>
    <property type="match status" value="1"/>
</dbReference>
<keyword evidence="3" id="KW-0677">Repeat</keyword>
<dbReference type="Gene3D" id="2.10.25.10">
    <property type="entry name" value="Laminin"/>
    <property type="match status" value="2"/>
</dbReference>
<dbReference type="OrthoDB" id="10045365at2759"/>
<dbReference type="InterPro" id="IPR051830">
    <property type="entry name" value="NOTCH_homolog"/>
</dbReference>
<protein>
    <submittedName>
        <fullName evidence="9">Uncharacterized protein</fullName>
    </submittedName>
</protein>
<gene>
    <name evidence="9" type="ORF">NMOB1V02_LOCUS7296</name>
</gene>
<proteinExistence type="predicted"/>
<dbReference type="SUPFAM" id="SSF56436">
    <property type="entry name" value="C-type lectin-like"/>
    <property type="match status" value="2"/>
</dbReference>
<dbReference type="InterPro" id="IPR016187">
    <property type="entry name" value="CTDL_fold"/>
</dbReference>
<dbReference type="SMART" id="SM00034">
    <property type="entry name" value="CLECT"/>
    <property type="match status" value="1"/>
</dbReference>
<keyword evidence="1 5" id="KW-0245">EGF-like domain</keyword>
<reference evidence="9" key="1">
    <citation type="submission" date="2020-11" db="EMBL/GenBank/DDBJ databases">
        <authorList>
            <person name="Tran Van P."/>
        </authorList>
    </citation>
    <scope>NUCLEOTIDE SEQUENCE</scope>
</reference>
<dbReference type="CDD" id="cd00054">
    <property type="entry name" value="EGF_CA"/>
    <property type="match status" value="1"/>
</dbReference>
<dbReference type="InterPro" id="IPR000742">
    <property type="entry name" value="EGF"/>
</dbReference>
<dbReference type="InterPro" id="IPR009030">
    <property type="entry name" value="Growth_fac_rcpt_cys_sf"/>
</dbReference>
<organism evidence="9">
    <name type="scientific">Notodromas monacha</name>
    <dbReference type="NCBI Taxonomy" id="399045"/>
    <lineage>
        <taxon>Eukaryota</taxon>
        <taxon>Metazoa</taxon>
        <taxon>Ecdysozoa</taxon>
        <taxon>Arthropoda</taxon>
        <taxon>Crustacea</taxon>
        <taxon>Oligostraca</taxon>
        <taxon>Ostracoda</taxon>
        <taxon>Podocopa</taxon>
        <taxon>Podocopida</taxon>
        <taxon>Cypridocopina</taxon>
        <taxon>Cypridoidea</taxon>
        <taxon>Cyprididae</taxon>
        <taxon>Notodromas</taxon>
    </lineage>
</organism>
<evidence type="ECO:0000313" key="10">
    <source>
        <dbReference type="Proteomes" id="UP000678499"/>
    </source>
</evidence>
<dbReference type="FunFam" id="2.10.25.10:FF:000038">
    <property type="entry name" value="Fibrillin 2"/>
    <property type="match status" value="1"/>
</dbReference>
<dbReference type="GO" id="GO:0005509">
    <property type="term" value="F:calcium ion binding"/>
    <property type="evidence" value="ECO:0007669"/>
    <property type="project" value="InterPro"/>
</dbReference>
<evidence type="ECO:0000256" key="4">
    <source>
        <dbReference type="ARBA" id="ARBA00023157"/>
    </source>
</evidence>
<dbReference type="InterPro" id="IPR001304">
    <property type="entry name" value="C-type_lectin-like"/>
</dbReference>
<dbReference type="InterPro" id="IPR001881">
    <property type="entry name" value="EGF-like_Ca-bd_dom"/>
</dbReference>
<sequence>MRICLLLLLLTTSLWQRITAYSNDLFAQQRITYRIEAEMTFALREHEKISFVNTGVDEATLDPCCDSFKVFVNGKLVINLASSQAGPGETWWEYKAIRDRTEIRVAYIRGVGSDPGLKGTYYITCEKPCNFGTCEVNRYYGAHYYDNEPLLCKCFENYGGKDCNVTTAPKATEGVLIPYTSGEGTSSRWDFQLHPNELITFGLHDIKTSGALVLVLVNNETSLLVNNKTSFPTKEEIRLMKDNFTVISGVSGGNVSVSLQFPQYSYSSYQLQSEDVRTGNPRISYNISCTPGYCKGGDCHTNRTNTTSNPPFCKCHAHYKGPRCEQTVHDCPLDCSENSECVWTGERYTCKCLIQGFVHNGTECIDINECESPENPCSSTEICVNTPGSYECKCPPDHQALQTSAGIDCVFSGCAFPWNESKDRKCYLTEGSRKTAKNASDYCGTFGAALVKTENMSQVEEIGLASKSALVWISLTDSEGEEDNWKWDNTAQSSSPNFSNWGPGFPDGSADFAVLYPNRWTTKFRNCNAKKRFICETTDPFCPSEWIRLENVPGKCFFQSKTVCSHKEAVKKCSQAAAYGKLAVWNNETFLNFKPTFWDSVIGEGSAQFWVKHTICGGISNCTMLFETAFDPFLVAKEIFDNLGSIFRNKTQDQTEDIFQDKSCAYIFPNKWADYNHDKSMFRNSPGPAVACQRRTSYKLLKNLDKVGTHFEPSGFPRTTEMAMTNVVNSIKPPEKVSTSMYTNVEQTTESIQTEVVSELG</sequence>
<comment type="caution">
    <text evidence="5">Lacks conserved residue(s) required for the propagation of feature annotation.</text>
</comment>
<dbReference type="PROSITE" id="PS00022">
    <property type="entry name" value="EGF_1"/>
    <property type="match status" value="1"/>
</dbReference>
<dbReference type="CDD" id="cd00037">
    <property type="entry name" value="CLECT"/>
    <property type="match status" value="1"/>
</dbReference>
<accession>A0A7R9GEI7</accession>
<evidence type="ECO:0000256" key="2">
    <source>
        <dbReference type="ARBA" id="ARBA00022729"/>
    </source>
</evidence>
<evidence type="ECO:0000256" key="5">
    <source>
        <dbReference type="PROSITE-ProRule" id="PRU00076"/>
    </source>
</evidence>